<feature type="coiled-coil region" evidence="1">
    <location>
        <begin position="505"/>
        <end position="560"/>
    </location>
</feature>
<sequence>MSCTTILPSAKLHRHLIRQSNQEPLNMDMAASPAPSRITRSRRKPATEAKLSSALTTLPSIKIPKVSSSASNKASLVSSSNAPPPSTMPPPRTPVPRVKVPAPRANKKLAIEKDVISTPSGISRGDHSLQPPRATPLQSGSSSRGNVAAVTATPHQAPSRMPSDNGLARKATITTETRGDNARVMATPSGQSQRSLRPPSTMTRVSRVNKSNLNALPHSFSGSTSQLRAKVPSQSGVDNVVPESDEVVGYVAEVHSEPANSHSVVPGPSALKKLKQPSLDDGPCLSHDVSPTAPPQAAVDTAALQSELLSLRDQLETERKLAAQIASQTEGLHQELSGFRNELVIKDKLLQTASAEKEVLDCQVAELEAGLRETLQSKERDLSERDRRCADIEQQYTSRIQTLESLVQALEKSLAEKVAELSRLDKSWGEAKGKAEKLDQQLKTVKAKHLAEVEELLSEKAALLKKTEEAEKEAASWHSALEIKTAEVRKLQTELADVRLHNERLTAVEKENANVKMKVEDLTVRNQALATTEKKLRSDMREKEEEIQVLSRRSTMLAQEKDALQFKLATPRVTGKAALKEEEEGANDADRSGSL</sequence>
<feature type="compositionally biased region" description="Polar residues" evidence="2">
    <location>
        <begin position="188"/>
        <end position="202"/>
    </location>
</feature>
<evidence type="ECO:0000313" key="3">
    <source>
        <dbReference type="EMBL" id="GAV01906.1"/>
    </source>
</evidence>
<evidence type="ECO:0000256" key="1">
    <source>
        <dbReference type="SAM" id="Coils"/>
    </source>
</evidence>
<feature type="compositionally biased region" description="Polar residues" evidence="2">
    <location>
        <begin position="136"/>
        <end position="145"/>
    </location>
</feature>
<feature type="region of interest" description="Disordered" evidence="2">
    <location>
        <begin position="183"/>
        <end position="202"/>
    </location>
</feature>
<gene>
    <name evidence="3" type="primary">RvY_12542-1</name>
    <name evidence="3" type="synonym">RvY_12542.1</name>
    <name evidence="3" type="ORF">RvY_12542</name>
</gene>
<feature type="region of interest" description="Disordered" evidence="2">
    <location>
        <begin position="573"/>
        <end position="595"/>
    </location>
</feature>
<dbReference type="EMBL" id="BDGG01000007">
    <property type="protein sequence ID" value="GAV01906.1"/>
    <property type="molecule type" value="Genomic_DNA"/>
</dbReference>
<keyword evidence="1" id="KW-0175">Coiled coil</keyword>
<reference evidence="3 4" key="1">
    <citation type="journal article" date="2016" name="Nat. Commun.">
        <title>Extremotolerant tardigrade genome and improved radiotolerance of human cultured cells by tardigrade-unique protein.</title>
        <authorList>
            <person name="Hashimoto T."/>
            <person name="Horikawa D.D."/>
            <person name="Saito Y."/>
            <person name="Kuwahara H."/>
            <person name="Kozuka-Hata H."/>
            <person name="Shin-I T."/>
            <person name="Minakuchi Y."/>
            <person name="Ohishi K."/>
            <person name="Motoyama A."/>
            <person name="Aizu T."/>
            <person name="Enomoto A."/>
            <person name="Kondo K."/>
            <person name="Tanaka S."/>
            <person name="Hara Y."/>
            <person name="Koshikawa S."/>
            <person name="Sagara H."/>
            <person name="Miura T."/>
            <person name="Yokobori S."/>
            <person name="Miyagawa K."/>
            <person name="Suzuki Y."/>
            <person name="Kubo T."/>
            <person name="Oyama M."/>
            <person name="Kohara Y."/>
            <person name="Fujiyama A."/>
            <person name="Arakawa K."/>
            <person name="Katayama T."/>
            <person name="Toyoda A."/>
            <person name="Kunieda T."/>
        </authorList>
    </citation>
    <scope>NUCLEOTIDE SEQUENCE [LARGE SCALE GENOMIC DNA]</scope>
    <source>
        <strain evidence="3 4">YOKOZUNA-1</strain>
    </source>
</reference>
<protein>
    <submittedName>
        <fullName evidence="3">Uncharacterized protein</fullName>
    </submittedName>
</protein>
<evidence type="ECO:0000256" key="2">
    <source>
        <dbReference type="SAM" id="MobiDB-lite"/>
    </source>
</evidence>
<dbReference type="Proteomes" id="UP000186922">
    <property type="component" value="Unassembled WGS sequence"/>
</dbReference>
<proteinExistence type="predicted"/>
<accession>A0A1D1VM50</accession>
<evidence type="ECO:0000313" key="4">
    <source>
        <dbReference type="Proteomes" id="UP000186922"/>
    </source>
</evidence>
<feature type="compositionally biased region" description="Low complexity" evidence="2">
    <location>
        <begin position="95"/>
        <end position="104"/>
    </location>
</feature>
<feature type="compositionally biased region" description="Low complexity" evidence="2">
    <location>
        <begin position="65"/>
        <end position="81"/>
    </location>
</feature>
<name>A0A1D1VM50_RAMVA</name>
<organism evidence="3 4">
    <name type="scientific">Ramazzottius varieornatus</name>
    <name type="common">Water bear</name>
    <name type="synonym">Tardigrade</name>
    <dbReference type="NCBI Taxonomy" id="947166"/>
    <lineage>
        <taxon>Eukaryota</taxon>
        <taxon>Metazoa</taxon>
        <taxon>Ecdysozoa</taxon>
        <taxon>Tardigrada</taxon>
        <taxon>Eutardigrada</taxon>
        <taxon>Parachela</taxon>
        <taxon>Hypsibioidea</taxon>
        <taxon>Ramazzottiidae</taxon>
        <taxon>Ramazzottius</taxon>
    </lineage>
</organism>
<dbReference type="AlphaFoldDB" id="A0A1D1VM50"/>
<feature type="compositionally biased region" description="Pro residues" evidence="2">
    <location>
        <begin position="82"/>
        <end position="94"/>
    </location>
</feature>
<feature type="region of interest" description="Disordered" evidence="2">
    <location>
        <begin position="20"/>
        <end position="168"/>
    </location>
</feature>
<feature type="coiled-coil region" evidence="1">
    <location>
        <begin position="375"/>
        <end position="473"/>
    </location>
</feature>
<keyword evidence="4" id="KW-1185">Reference proteome</keyword>
<comment type="caution">
    <text evidence="3">The sequence shown here is derived from an EMBL/GenBank/DDBJ whole genome shotgun (WGS) entry which is preliminary data.</text>
</comment>